<keyword evidence="7" id="KW-1185">Reference proteome</keyword>
<dbReference type="UniPathway" id="UPA00143"/>
<dbReference type="GO" id="GO:0006511">
    <property type="term" value="P:ubiquitin-dependent protein catabolic process"/>
    <property type="evidence" value="ECO:0007669"/>
    <property type="project" value="InterPro"/>
</dbReference>
<keyword evidence="3 4" id="KW-0833">Ubl conjugation pathway</keyword>
<comment type="similarity">
    <text evidence="2 4">Belongs to the SKP1 family.</text>
</comment>
<dbReference type="InterPro" id="IPR036296">
    <property type="entry name" value="SKP1-like_dim_sf"/>
</dbReference>
<dbReference type="InterPro" id="IPR016897">
    <property type="entry name" value="SKP1"/>
</dbReference>
<dbReference type="KEGG" id="mcha:111010258"/>
<dbReference type="Gene3D" id="3.30.710.10">
    <property type="entry name" value="Potassium Channel Kv1.1, Chain A"/>
    <property type="match status" value="1"/>
</dbReference>
<gene>
    <name evidence="8" type="primary">LOC111010258</name>
</gene>
<comment type="subunit">
    <text evidence="4">Part of a SCF (SKP1-cullin-F-box) protein ligase complex.</text>
</comment>
<dbReference type="PIRSF" id="PIRSF028729">
    <property type="entry name" value="E3_ubiquit_lig_SCF_Skp"/>
    <property type="match status" value="1"/>
</dbReference>
<dbReference type="InterPro" id="IPR016072">
    <property type="entry name" value="Skp1_comp_dimer"/>
</dbReference>
<sequence length="153" mass="17994">MRRILLKTCDNQIYEVEEAIAKQSGVIRNFLEDFDGDCVEIPLLKVNERMLKVVMEWCAMHAGEELEEKELQDWESKFVAMDDLDFLYEVLMAANYLEVVDLVHRLCKKVADIIAGKQPEEIRKIFNIENDFTPEEEAELRKRNAWTLDPKNK</sequence>
<evidence type="ECO:0000313" key="8">
    <source>
        <dbReference type="RefSeq" id="XP_022139312.1"/>
    </source>
</evidence>
<feature type="domain" description="SKP1 component POZ" evidence="6">
    <location>
        <begin position="4"/>
        <end position="61"/>
    </location>
</feature>
<comment type="function">
    <text evidence="4">Involved in ubiquitination and subsequent proteasomal degradation of target proteins. Together with CUL1, RBX1 and a F-box protein, it forms a SCF E3 ubiquitin ligase complex. The functional specificity of this complex depends on the type of F-box protein. In the SCF complex, it serves as an adapter that links the F-box protein to CUL1.</text>
</comment>
<dbReference type="Pfam" id="PF03931">
    <property type="entry name" value="Skp1_POZ"/>
    <property type="match status" value="1"/>
</dbReference>
<evidence type="ECO:0000256" key="3">
    <source>
        <dbReference type="ARBA" id="ARBA00022786"/>
    </source>
</evidence>
<evidence type="ECO:0000259" key="6">
    <source>
        <dbReference type="Pfam" id="PF03931"/>
    </source>
</evidence>
<dbReference type="PANTHER" id="PTHR11165">
    <property type="entry name" value="SKP1"/>
    <property type="match status" value="1"/>
</dbReference>
<dbReference type="OrthoDB" id="2342932at2759"/>
<dbReference type="SMART" id="SM00512">
    <property type="entry name" value="Skp1"/>
    <property type="match status" value="1"/>
</dbReference>
<dbReference type="InterPro" id="IPR001232">
    <property type="entry name" value="SKP1-like"/>
</dbReference>
<evidence type="ECO:0000256" key="1">
    <source>
        <dbReference type="ARBA" id="ARBA00004906"/>
    </source>
</evidence>
<protein>
    <recommendedName>
        <fullName evidence="4">SKP1-like protein</fullName>
    </recommendedName>
</protein>
<evidence type="ECO:0000256" key="2">
    <source>
        <dbReference type="ARBA" id="ARBA00009993"/>
    </source>
</evidence>
<dbReference type="GeneID" id="111010258"/>
<dbReference type="Proteomes" id="UP000504603">
    <property type="component" value="Unplaced"/>
</dbReference>
<comment type="pathway">
    <text evidence="1 4">Protein modification; protein ubiquitination.</text>
</comment>
<dbReference type="SUPFAM" id="SSF81382">
    <property type="entry name" value="Skp1 dimerisation domain-like"/>
    <property type="match status" value="1"/>
</dbReference>
<organism evidence="7 8">
    <name type="scientific">Momordica charantia</name>
    <name type="common">Bitter gourd</name>
    <name type="synonym">Balsam pear</name>
    <dbReference type="NCBI Taxonomy" id="3673"/>
    <lineage>
        <taxon>Eukaryota</taxon>
        <taxon>Viridiplantae</taxon>
        <taxon>Streptophyta</taxon>
        <taxon>Embryophyta</taxon>
        <taxon>Tracheophyta</taxon>
        <taxon>Spermatophyta</taxon>
        <taxon>Magnoliopsida</taxon>
        <taxon>eudicotyledons</taxon>
        <taxon>Gunneridae</taxon>
        <taxon>Pentapetalae</taxon>
        <taxon>rosids</taxon>
        <taxon>fabids</taxon>
        <taxon>Cucurbitales</taxon>
        <taxon>Cucurbitaceae</taxon>
        <taxon>Momordiceae</taxon>
        <taxon>Momordica</taxon>
    </lineage>
</organism>
<reference evidence="8" key="1">
    <citation type="submission" date="2025-08" db="UniProtKB">
        <authorList>
            <consortium name="RefSeq"/>
        </authorList>
    </citation>
    <scope>IDENTIFICATION</scope>
    <source>
        <strain evidence="8">OHB3-1</strain>
    </source>
</reference>
<dbReference type="SUPFAM" id="SSF54695">
    <property type="entry name" value="POZ domain"/>
    <property type="match status" value="1"/>
</dbReference>
<dbReference type="InterPro" id="IPR016073">
    <property type="entry name" value="Skp1_comp_POZ"/>
</dbReference>
<dbReference type="AlphaFoldDB" id="A0A6J1CDL6"/>
<dbReference type="InterPro" id="IPR011333">
    <property type="entry name" value="SKP1/BTB/POZ_sf"/>
</dbReference>
<feature type="domain" description="SKP1 component dimerisation" evidence="5">
    <location>
        <begin position="104"/>
        <end position="146"/>
    </location>
</feature>
<evidence type="ECO:0000256" key="4">
    <source>
        <dbReference type="PIRNR" id="PIRNR028729"/>
    </source>
</evidence>
<dbReference type="GO" id="GO:0009867">
    <property type="term" value="P:jasmonic acid mediated signaling pathway"/>
    <property type="evidence" value="ECO:0007669"/>
    <property type="project" value="UniProtKB-ARBA"/>
</dbReference>
<accession>A0A6J1CDL6</accession>
<dbReference type="FunFam" id="3.30.710.10:FF:000026">
    <property type="entry name" value="E3 ubiquitin ligase complex SCF subunit"/>
    <property type="match status" value="1"/>
</dbReference>
<evidence type="ECO:0000313" key="7">
    <source>
        <dbReference type="Proteomes" id="UP000504603"/>
    </source>
</evidence>
<name>A0A6J1CDL6_MOMCH</name>
<dbReference type="RefSeq" id="XP_022139312.1">
    <property type="nucleotide sequence ID" value="XM_022283620.1"/>
</dbReference>
<dbReference type="GO" id="GO:0016567">
    <property type="term" value="P:protein ubiquitination"/>
    <property type="evidence" value="ECO:0007669"/>
    <property type="project" value="UniProtKB-UniRule"/>
</dbReference>
<dbReference type="Pfam" id="PF01466">
    <property type="entry name" value="Skp1"/>
    <property type="match status" value="1"/>
</dbReference>
<proteinExistence type="inferred from homology"/>
<evidence type="ECO:0000259" key="5">
    <source>
        <dbReference type="Pfam" id="PF01466"/>
    </source>
</evidence>